<gene>
    <name evidence="1" type="ORF">GCM10022224_078700</name>
</gene>
<dbReference type="Gene3D" id="3.40.710.10">
    <property type="entry name" value="DD-peptidase/beta-lactamase superfamily"/>
    <property type="match status" value="1"/>
</dbReference>
<evidence type="ECO:0000313" key="1">
    <source>
        <dbReference type="EMBL" id="GAA3701065.1"/>
    </source>
</evidence>
<reference evidence="2" key="1">
    <citation type="journal article" date="2019" name="Int. J. Syst. Evol. Microbiol.">
        <title>The Global Catalogue of Microorganisms (GCM) 10K type strain sequencing project: providing services to taxonomists for standard genome sequencing and annotation.</title>
        <authorList>
            <consortium name="The Broad Institute Genomics Platform"/>
            <consortium name="The Broad Institute Genome Sequencing Center for Infectious Disease"/>
            <person name="Wu L."/>
            <person name="Ma J."/>
        </authorList>
    </citation>
    <scope>NUCLEOTIDE SEQUENCE [LARGE SCALE GENOMIC DNA]</scope>
    <source>
        <strain evidence="2">JCM 16904</strain>
    </source>
</reference>
<proteinExistence type="predicted"/>
<dbReference type="RefSeq" id="WP_344890216.1">
    <property type="nucleotide sequence ID" value="NZ_BAAAZP010000163.1"/>
</dbReference>
<evidence type="ECO:0000313" key="2">
    <source>
        <dbReference type="Proteomes" id="UP001500902"/>
    </source>
</evidence>
<dbReference type="EMBL" id="BAAAZP010000163">
    <property type="protein sequence ID" value="GAA3701065.1"/>
    <property type="molecule type" value="Genomic_DNA"/>
</dbReference>
<dbReference type="SUPFAM" id="SSF56601">
    <property type="entry name" value="beta-lactamase/transpeptidase-like"/>
    <property type="match status" value="1"/>
</dbReference>
<protein>
    <submittedName>
        <fullName evidence="1">Uncharacterized protein</fullName>
    </submittedName>
</protein>
<dbReference type="InterPro" id="IPR012338">
    <property type="entry name" value="Beta-lactam/transpept-like"/>
</dbReference>
<sequence length="159" mass="16583">MATTRFGPLPAHLVARCAPTEHDEETGHHLKGTVHDFSARLLNGVCGIAGAFSTLGDLATFLRYLLKPSPVADQPGLGSAWTQAGRPGTRGGLSPPIVSSLALISAHEMMMCQTAGLVPADNYVRPGHAPMRASRGVRESLPGAIRSPFLNGGPALTPK</sequence>
<comment type="caution">
    <text evidence="1">The sequence shown here is derived from an EMBL/GenBank/DDBJ whole genome shotgun (WGS) entry which is preliminary data.</text>
</comment>
<dbReference type="Proteomes" id="UP001500902">
    <property type="component" value="Unassembled WGS sequence"/>
</dbReference>
<keyword evidence="2" id="KW-1185">Reference proteome</keyword>
<name>A0ABP7D5B6_9ACTN</name>
<organism evidence="1 2">
    <name type="scientific">Nonomuraea antimicrobica</name>
    <dbReference type="NCBI Taxonomy" id="561173"/>
    <lineage>
        <taxon>Bacteria</taxon>
        <taxon>Bacillati</taxon>
        <taxon>Actinomycetota</taxon>
        <taxon>Actinomycetes</taxon>
        <taxon>Streptosporangiales</taxon>
        <taxon>Streptosporangiaceae</taxon>
        <taxon>Nonomuraea</taxon>
    </lineage>
</organism>
<accession>A0ABP7D5B6</accession>